<accession>A0A1J1J1A8</accession>
<proteinExistence type="predicted"/>
<protein>
    <submittedName>
        <fullName evidence="1">CLUMA_CG018119, isoform A</fullName>
    </submittedName>
</protein>
<dbReference type="Proteomes" id="UP000183832">
    <property type="component" value="Unassembled WGS sequence"/>
</dbReference>
<reference evidence="1 2" key="1">
    <citation type="submission" date="2015-04" db="EMBL/GenBank/DDBJ databases">
        <authorList>
            <person name="Syromyatnikov M.Y."/>
            <person name="Popov V.N."/>
        </authorList>
    </citation>
    <scope>NUCLEOTIDE SEQUENCE [LARGE SCALE GENOMIC DNA]</scope>
</reference>
<dbReference type="EMBL" id="CVRI01000064">
    <property type="protein sequence ID" value="CRL05230.1"/>
    <property type="molecule type" value="Genomic_DNA"/>
</dbReference>
<sequence length="74" mass="8671">MNEDNKILERAINTSAACLLPSLLSNFDANPLSHDEFNEFREILFDQLHLLLDILYQNRNLLNDKTFDNQHVQL</sequence>
<name>A0A1J1J1A8_9DIPT</name>
<keyword evidence="2" id="KW-1185">Reference proteome</keyword>
<gene>
    <name evidence="1" type="ORF">CLUMA_CG018119</name>
</gene>
<dbReference type="AlphaFoldDB" id="A0A1J1J1A8"/>
<evidence type="ECO:0000313" key="2">
    <source>
        <dbReference type="Proteomes" id="UP000183832"/>
    </source>
</evidence>
<feature type="non-terminal residue" evidence="1">
    <location>
        <position position="74"/>
    </location>
</feature>
<evidence type="ECO:0000313" key="1">
    <source>
        <dbReference type="EMBL" id="CRL05230.1"/>
    </source>
</evidence>
<organism evidence="1 2">
    <name type="scientific">Clunio marinus</name>
    <dbReference type="NCBI Taxonomy" id="568069"/>
    <lineage>
        <taxon>Eukaryota</taxon>
        <taxon>Metazoa</taxon>
        <taxon>Ecdysozoa</taxon>
        <taxon>Arthropoda</taxon>
        <taxon>Hexapoda</taxon>
        <taxon>Insecta</taxon>
        <taxon>Pterygota</taxon>
        <taxon>Neoptera</taxon>
        <taxon>Endopterygota</taxon>
        <taxon>Diptera</taxon>
        <taxon>Nematocera</taxon>
        <taxon>Chironomoidea</taxon>
        <taxon>Chironomidae</taxon>
        <taxon>Clunio</taxon>
    </lineage>
</organism>